<gene>
    <name evidence="5" type="ORF">H9865_06965</name>
</gene>
<dbReference type="PANTHER" id="PTHR33393">
    <property type="entry name" value="POLYGLUTAMINE SYNTHESIS ACCESSORY PROTEIN RV0574C-RELATED"/>
    <property type="match status" value="1"/>
</dbReference>
<reference evidence="5" key="1">
    <citation type="journal article" date="2021" name="PeerJ">
        <title>Extensive microbial diversity within the chicken gut microbiome revealed by metagenomics and culture.</title>
        <authorList>
            <person name="Gilroy R."/>
            <person name="Ravi A."/>
            <person name="Getino M."/>
            <person name="Pursley I."/>
            <person name="Horton D.L."/>
            <person name="Alikhan N.F."/>
            <person name="Baker D."/>
            <person name="Gharbi K."/>
            <person name="Hall N."/>
            <person name="Watson M."/>
            <person name="Adriaenssens E.M."/>
            <person name="Foster-Nyarko E."/>
            <person name="Jarju S."/>
            <person name="Secka A."/>
            <person name="Antonio M."/>
            <person name="Oren A."/>
            <person name="Chaudhuri R.R."/>
            <person name="La Ragione R."/>
            <person name="Hildebrand F."/>
            <person name="Pallen M.J."/>
        </authorList>
    </citation>
    <scope>NUCLEOTIDE SEQUENCE</scope>
    <source>
        <strain evidence="5">2239</strain>
    </source>
</reference>
<evidence type="ECO:0000313" key="5">
    <source>
        <dbReference type="EMBL" id="HIX05827.1"/>
    </source>
</evidence>
<protein>
    <submittedName>
        <fullName evidence="5">CapA family protein</fullName>
    </submittedName>
</protein>
<evidence type="ECO:0000256" key="1">
    <source>
        <dbReference type="ARBA" id="ARBA00005662"/>
    </source>
</evidence>
<evidence type="ECO:0000256" key="2">
    <source>
        <dbReference type="SAM" id="MobiDB-lite"/>
    </source>
</evidence>
<dbReference type="SMART" id="SM00854">
    <property type="entry name" value="PGA_cap"/>
    <property type="match status" value="1"/>
</dbReference>
<evidence type="ECO:0000256" key="3">
    <source>
        <dbReference type="SAM" id="SignalP"/>
    </source>
</evidence>
<evidence type="ECO:0000259" key="4">
    <source>
        <dbReference type="SMART" id="SM00854"/>
    </source>
</evidence>
<reference evidence="5" key="2">
    <citation type="submission" date="2021-04" db="EMBL/GenBank/DDBJ databases">
        <authorList>
            <person name="Gilroy R."/>
        </authorList>
    </citation>
    <scope>NUCLEOTIDE SEQUENCE</scope>
    <source>
        <strain evidence="5">2239</strain>
    </source>
</reference>
<dbReference type="CDD" id="cd07381">
    <property type="entry name" value="MPP_CapA"/>
    <property type="match status" value="1"/>
</dbReference>
<dbReference type="Proteomes" id="UP000824193">
    <property type="component" value="Unassembled WGS sequence"/>
</dbReference>
<dbReference type="SUPFAM" id="SSF56300">
    <property type="entry name" value="Metallo-dependent phosphatases"/>
    <property type="match status" value="1"/>
</dbReference>
<dbReference type="PANTHER" id="PTHR33393:SF13">
    <property type="entry name" value="PGA BIOSYNTHESIS PROTEIN CAPA"/>
    <property type="match status" value="1"/>
</dbReference>
<dbReference type="InterPro" id="IPR019079">
    <property type="entry name" value="Capsule_synth_CapA"/>
</dbReference>
<feature type="signal peptide" evidence="3">
    <location>
        <begin position="1"/>
        <end position="27"/>
    </location>
</feature>
<feature type="chain" id="PRO_5038430496" evidence="3">
    <location>
        <begin position="28"/>
        <end position="380"/>
    </location>
</feature>
<dbReference type="Pfam" id="PF09587">
    <property type="entry name" value="PGA_cap"/>
    <property type="match status" value="1"/>
</dbReference>
<keyword evidence="3" id="KW-0732">Signal</keyword>
<accession>A0A9D1V4C3</accession>
<dbReference type="InterPro" id="IPR029052">
    <property type="entry name" value="Metallo-depent_PP-like"/>
</dbReference>
<comment type="similarity">
    <text evidence="1">Belongs to the CapA family.</text>
</comment>
<proteinExistence type="inferred from homology"/>
<dbReference type="Gene3D" id="3.60.21.10">
    <property type="match status" value="1"/>
</dbReference>
<feature type="domain" description="Capsule synthesis protein CapA" evidence="4">
    <location>
        <begin position="63"/>
        <end position="308"/>
    </location>
</feature>
<dbReference type="AlphaFoldDB" id="A0A9D1V4C3"/>
<evidence type="ECO:0000313" key="6">
    <source>
        <dbReference type="Proteomes" id="UP000824193"/>
    </source>
</evidence>
<sequence length="380" mass="40402">MKNPLEAVKIFLGVVCVAGAFAAAAFAPGSGAGQPAASVPDPAPAPSATPAPSPSPTPTPEVTLAFTGDVNFADDWYNMLHYAKTGGVEDCFDPLLLEEMRGADILLSNNEFAFSHRGSPMPGKQFTFCSRPENAAIWQQLGVDVVSLANNHCFDYGADAFADTLTALSDADIAYVGAGADLEEAMTPRYFTADGLTIGYVACTRAEKYILTPEAGEDSPGVLRCYDPELAVQVIEEADSRCDYLVVYVHWGTEYSTQLEQAQTDLATLFAEAGADLIVGSHPHILQGAGWRGDVPVLYSLGNFWFNMETVDTALLTVTLTGPGAENATVRLIPCVQTGGRTSVLTDEGEKERILDHLNAISESGWFDADGVLHPPEEAA</sequence>
<dbReference type="InterPro" id="IPR052169">
    <property type="entry name" value="CW_Biosynth-Accessory"/>
</dbReference>
<name>A0A9D1V4C3_9FIRM</name>
<organism evidence="5 6">
    <name type="scientific">Candidatus Allofournierella pullicola</name>
    <dbReference type="NCBI Taxonomy" id="2838596"/>
    <lineage>
        <taxon>Bacteria</taxon>
        <taxon>Bacillati</taxon>
        <taxon>Bacillota</taxon>
        <taxon>Clostridia</taxon>
        <taxon>Eubacteriales</taxon>
        <taxon>Oscillospiraceae</taxon>
        <taxon>Allofournierella</taxon>
    </lineage>
</organism>
<comment type="caution">
    <text evidence="5">The sequence shown here is derived from an EMBL/GenBank/DDBJ whole genome shotgun (WGS) entry which is preliminary data.</text>
</comment>
<dbReference type="EMBL" id="DXFW01000020">
    <property type="protein sequence ID" value="HIX05827.1"/>
    <property type="molecule type" value="Genomic_DNA"/>
</dbReference>
<feature type="compositionally biased region" description="Pro residues" evidence="2">
    <location>
        <begin position="41"/>
        <end position="59"/>
    </location>
</feature>
<feature type="region of interest" description="Disordered" evidence="2">
    <location>
        <begin position="32"/>
        <end position="60"/>
    </location>
</feature>